<dbReference type="InterPro" id="IPR022694">
    <property type="entry name" value="3-OHacyl-CoA_DH"/>
</dbReference>
<accession>A0ABP6WYV3</accession>
<feature type="domain" description="3-hydroxyacyl-CoA dehydrogenase C-terminal" evidence="5">
    <location>
        <begin position="190"/>
        <end position="286"/>
    </location>
</feature>
<name>A0ABP6WYV3_9ACTN</name>
<evidence type="ECO:0000256" key="4">
    <source>
        <dbReference type="SAM" id="MobiDB-lite"/>
    </source>
</evidence>
<sequence length="343" mass="35856">MQRVSITNVAVVGAGYMGGGIAQVLAIAGFQVVISDADAETTRNHLERLRQEARTFEDQGLFDPGSTALVEANLRAADSLEAAVADADFIEEAVSENPAVKGPVLAAIEAAARPDAVIGSNTSTLPISGLAVNLTHAERFLGVHFSNPAPFIPGVELIAHAGTNEAAVVAAEELVARTGKLTARVTDRAGFVLNRLQYALLKEAATLVEDGVATAEDVDIVVRTTFGYRLPFFGPFAIADMAGLDIYEAGFGTLSEHYGERFATPAVLTELVASGHLGVKQDGGFVIPAGDSAPLVAYRNRAYARLGQLLRELGPAPTVGGSGTPPEALANPETPDTIEEQQR</sequence>
<evidence type="ECO:0000259" key="5">
    <source>
        <dbReference type="Pfam" id="PF00725"/>
    </source>
</evidence>
<comment type="similarity">
    <text evidence="2">Belongs to the 3-hydroxyacyl-CoA dehydrogenase family.</text>
</comment>
<feature type="region of interest" description="Disordered" evidence="4">
    <location>
        <begin position="315"/>
        <end position="343"/>
    </location>
</feature>
<keyword evidence="8" id="KW-1185">Reference proteome</keyword>
<dbReference type="SUPFAM" id="SSF48179">
    <property type="entry name" value="6-phosphogluconate dehydrogenase C-terminal domain-like"/>
    <property type="match status" value="1"/>
</dbReference>
<dbReference type="Pfam" id="PF02737">
    <property type="entry name" value="3HCDH_N"/>
    <property type="match status" value="1"/>
</dbReference>
<dbReference type="PROSITE" id="PS00067">
    <property type="entry name" value="3HCDH"/>
    <property type="match status" value="1"/>
</dbReference>
<dbReference type="InterPro" id="IPR006108">
    <property type="entry name" value="3HC_DH_C"/>
</dbReference>
<dbReference type="InterPro" id="IPR008927">
    <property type="entry name" value="6-PGluconate_DH-like_C_sf"/>
</dbReference>
<dbReference type="InterPro" id="IPR013328">
    <property type="entry name" value="6PGD_dom2"/>
</dbReference>
<gene>
    <name evidence="7" type="ORF">GCM10022197_12710</name>
</gene>
<dbReference type="SUPFAM" id="SSF51735">
    <property type="entry name" value="NAD(P)-binding Rossmann-fold domains"/>
    <property type="match status" value="1"/>
</dbReference>
<feature type="domain" description="3-hydroxyacyl-CoA dehydrogenase NAD binding" evidence="6">
    <location>
        <begin position="8"/>
        <end position="187"/>
    </location>
</feature>
<comment type="caution">
    <text evidence="7">The sequence shown here is derived from an EMBL/GenBank/DDBJ whole genome shotgun (WGS) entry which is preliminary data.</text>
</comment>
<evidence type="ECO:0000259" key="6">
    <source>
        <dbReference type="Pfam" id="PF02737"/>
    </source>
</evidence>
<dbReference type="InterPro" id="IPR036291">
    <property type="entry name" value="NAD(P)-bd_dom_sf"/>
</dbReference>
<dbReference type="PIRSF" id="PIRSF000105">
    <property type="entry name" value="HCDH"/>
    <property type="match status" value="1"/>
</dbReference>
<protein>
    <submittedName>
        <fullName evidence="7">3-hydroxyacyl-CoA dehydrogenase family protein</fullName>
    </submittedName>
</protein>
<keyword evidence="3" id="KW-0560">Oxidoreductase</keyword>
<evidence type="ECO:0000313" key="8">
    <source>
        <dbReference type="Proteomes" id="UP001500767"/>
    </source>
</evidence>
<evidence type="ECO:0000256" key="1">
    <source>
        <dbReference type="ARBA" id="ARBA00005086"/>
    </source>
</evidence>
<dbReference type="Gene3D" id="3.40.50.720">
    <property type="entry name" value="NAD(P)-binding Rossmann-like Domain"/>
    <property type="match status" value="1"/>
</dbReference>
<organism evidence="7 8">
    <name type="scientific">Microlunatus spumicola</name>
    <dbReference type="NCBI Taxonomy" id="81499"/>
    <lineage>
        <taxon>Bacteria</taxon>
        <taxon>Bacillati</taxon>
        <taxon>Actinomycetota</taxon>
        <taxon>Actinomycetes</taxon>
        <taxon>Propionibacteriales</taxon>
        <taxon>Propionibacteriaceae</taxon>
        <taxon>Microlunatus</taxon>
    </lineage>
</organism>
<dbReference type="PANTHER" id="PTHR48075">
    <property type="entry name" value="3-HYDROXYACYL-COA DEHYDROGENASE FAMILY PROTEIN"/>
    <property type="match status" value="1"/>
</dbReference>
<evidence type="ECO:0000256" key="2">
    <source>
        <dbReference type="ARBA" id="ARBA00009463"/>
    </source>
</evidence>
<dbReference type="InterPro" id="IPR006180">
    <property type="entry name" value="3-OHacyl-CoA_DH_CS"/>
</dbReference>
<dbReference type="Gene3D" id="1.10.1040.10">
    <property type="entry name" value="N-(1-d-carboxylethyl)-l-norvaline Dehydrogenase, domain 2"/>
    <property type="match status" value="1"/>
</dbReference>
<reference evidence="8" key="1">
    <citation type="journal article" date="2019" name="Int. J. Syst. Evol. Microbiol.">
        <title>The Global Catalogue of Microorganisms (GCM) 10K type strain sequencing project: providing services to taxonomists for standard genome sequencing and annotation.</title>
        <authorList>
            <consortium name="The Broad Institute Genomics Platform"/>
            <consortium name="The Broad Institute Genome Sequencing Center for Infectious Disease"/>
            <person name="Wu L."/>
            <person name="Ma J."/>
        </authorList>
    </citation>
    <scope>NUCLEOTIDE SEQUENCE [LARGE SCALE GENOMIC DNA]</scope>
    <source>
        <strain evidence="8">JCM 16540</strain>
    </source>
</reference>
<dbReference type="InterPro" id="IPR006176">
    <property type="entry name" value="3-OHacyl-CoA_DH_NAD-bd"/>
</dbReference>
<comment type="pathway">
    <text evidence="1">Lipid metabolism; butanoate metabolism.</text>
</comment>
<evidence type="ECO:0000313" key="7">
    <source>
        <dbReference type="EMBL" id="GAA3558821.1"/>
    </source>
</evidence>
<proteinExistence type="inferred from homology"/>
<dbReference type="EMBL" id="BAAAYR010000001">
    <property type="protein sequence ID" value="GAA3558821.1"/>
    <property type="molecule type" value="Genomic_DNA"/>
</dbReference>
<dbReference type="Proteomes" id="UP001500767">
    <property type="component" value="Unassembled WGS sequence"/>
</dbReference>
<dbReference type="Pfam" id="PF00725">
    <property type="entry name" value="3HCDH"/>
    <property type="match status" value="1"/>
</dbReference>
<evidence type="ECO:0000256" key="3">
    <source>
        <dbReference type="ARBA" id="ARBA00023002"/>
    </source>
</evidence>
<dbReference type="PANTHER" id="PTHR48075:SF5">
    <property type="entry name" value="3-HYDROXYBUTYRYL-COA DEHYDROGENASE"/>
    <property type="match status" value="1"/>
</dbReference>